<dbReference type="Gene3D" id="2.60.120.630">
    <property type="entry name" value="mth639 domain like"/>
    <property type="match status" value="1"/>
</dbReference>
<name>A0A6J4JJK9_9ACTN</name>
<organism evidence="1">
    <name type="scientific">uncultured Mycobacteriales bacterium</name>
    <dbReference type="NCBI Taxonomy" id="581187"/>
    <lineage>
        <taxon>Bacteria</taxon>
        <taxon>Bacillati</taxon>
        <taxon>Actinomycetota</taxon>
        <taxon>Actinomycetes</taxon>
        <taxon>Mycobacteriales</taxon>
        <taxon>environmental samples</taxon>
    </lineage>
</organism>
<sequence>MRQARLAAVGHPEVTGRHDKTLELTAEEAITARASCVLGVAAGPLPGELPLLRGRVRLMLAAGGWVDAVEGEVNPGYASAERLIVRRSDQADPDTFLLGASAAAADLDPRLLAALARPGAPVEVTVTELAPPAPVVLVLAPGTEAGPGIARLAAQADLVV</sequence>
<dbReference type="InterPro" id="IPR023131">
    <property type="entry name" value="Mth639-like_dom_sf"/>
</dbReference>
<dbReference type="InterPro" id="IPR007171">
    <property type="entry name" value="DUF371"/>
</dbReference>
<reference evidence="1" key="1">
    <citation type="submission" date="2020-02" db="EMBL/GenBank/DDBJ databases">
        <authorList>
            <person name="Meier V. D."/>
        </authorList>
    </citation>
    <scope>NUCLEOTIDE SEQUENCE</scope>
    <source>
        <strain evidence="1">AVDCRST_MAG41</strain>
    </source>
</reference>
<feature type="non-terminal residue" evidence="1">
    <location>
        <position position="160"/>
    </location>
</feature>
<gene>
    <name evidence="1" type="ORF">AVDCRST_MAG41-3495</name>
</gene>
<dbReference type="PANTHER" id="PTHR40696">
    <property type="entry name" value="DUF371 FAMILY PROTEIN"/>
    <property type="match status" value="1"/>
</dbReference>
<proteinExistence type="predicted"/>
<dbReference type="PANTHER" id="PTHR40696:SF1">
    <property type="entry name" value="DUF371 DOMAIN-CONTAINING PROTEIN"/>
    <property type="match status" value="1"/>
</dbReference>
<evidence type="ECO:0000313" key="1">
    <source>
        <dbReference type="EMBL" id="CAA9280337.1"/>
    </source>
</evidence>
<dbReference type="Pfam" id="PF04027">
    <property type="entry name" value="DUF371"/>
    <property type="match status" value="1"/>
</dbReference>
<accession>A0A6J4JJK9</accession>
<evidence type="ECO:0008006" key="2">
    <source>
        <dbReference type="Google" id="ProtNLM"/>
    </source>
</evidence>
<dbReference type="EMBL" id="CADCTP010000319">
    <property type="protein sequence ID" value="CAA9280337.1"/>
    <property type="molecule type" value="Genomic_DNA"/>
</dbReference>
<dbReference type="AlphaFoldDB" id="A0A6J4JJK9"/>
<protein>
    <recommendedName>
        <fullName evidence="2">DUF371 domain-containing protein</fullName>
    </recommendedName>
</protein>